<dbReference type="Proteomes" id="UP000657918">
    <property type="component" value="Unassembled WGS sequence"/>
</dbReference>
<gene>
    <name evidence="2" type="ORF">SADUNF_Sadunf13G0078300</name>
</gene>
<evidence type="ECO:0000313" key="3">
    <source>
        <dbReference type="Proteomes" id="UP000657918"/>
    </source>
</evidence>
<dbReference type="InterPro" id="IPR044672">
    <property type="entry name" value="MOCS2A"/>
</dbReference>
<evidence type="ECO:0008006" key="4">
    <source>
        <dbReference type="Google" id="ProtNLM"/>
    </source>
</evidence>
<keyword evidence="3" id="KW-1185">Reference proteome</keyword>
<dbReference type="PANTHER" id="PTHR33359:SF1">
    <property type="entry name" value="MOLYBDOPTERIN SYNTHASE SULFUR CARRIER SUBUNIT"/>
    <property type="match status" value="1"/>
</dbReference>
<protein>
    <recommendedName>
        <fullName evidence="4">Molybdopterin synthase sulfur carrier subunit</fullName>
    </recommendedName>
</protein>
<evidence type="ECO:0000313" key="2">
    <source>
        <dbReference type="EMBL" id="KAF9670527.1"/>
    </source>
</evidence>
<organism evidence="2 3">
    <name type="scientific">Salix dunnii</name>
    <dbReference type="NCBI Taxonomy" id="1413687"/>
    <lineage>
        <taxon>Eukaryota</taxon>
        <taxon>Viridiplantae</taxon>
        <taxon>Streptophyta</taxon>
        <taxon>Embryophyta</taxon>
        <taxon>Tracheophyta</taxon>
        <taxon>Spermatophyta</taxon>
        <taxon>Magnoliopsida</taxon>
        <taxon>eudicotyledons</taxon>
        <taxon>Gunneridae</taxon>
        <taxon>Pentapetalae</taxon>
        <taxon>rosids</taxon>
        <taxon>fabids</taxon>
        <taxon>Malpighiales</taxon>
        <taxon>Salicaceae</taxon>
        <taxon>Saliceae</taxon>
        <taxon>Salix</taxon>
    </lineage>
</organism>
<sequence>MFRKVLFFAVARDLTGLTDLPLEVSSGCTISDCLEKHIARFPSMEEIRGVSVATEKSEDSGRFDEVVDEL</sequence>
<dbReference type="GO" id="GO:1990133">
    <property type="term" value="C:molybdopterin adenylyltransferase complex"/>
    <property type="evidence" value="ECO:0007669"/>
    <property type="project" value="TreeGrafter"/>
</dbReference>
<dbReference type="EMBL" id="JADGMS010000013">
    <property type="protein sequence ID" value="KAF9670527.1"/>
    <property type="molecule type" value="Genomic_DNA"/>
</dbReference>
<proteinExistence type="predicted"/>
<dbReference type="Gene3D" id="3.10.20.30">
    <property type="match status" value="1"/>
</dbReference>
<dbReference type="AlphaFoldDB" id="A0A835JIW3"/>
<comment type="caution">
    <text evidence="2">The sequence shown here is derived from an EMBL/GenBank/DDBJ whole genome shotgun (WGS) entry which is preliminary data.</text>
</comment>
<evidence type="ECO:0000256" key="1">
    <source>
        <dbReference type="ARBA" id="ARBA00022741"/>
    </source>
</evidence>
<dbReference type="PANTHER" id="PTHR33359">
    <property type="entry name" value="MOLYBDOPTERIN SYNTHASE SULFUR CARRIER SUBUNIT"/>
    <property type="match status" value="1"/>
</dbReference>
<dbReference type="SUPFAM" id="SSF54285">
    <property type="entry name" value="MoaD/ThiS"/>
    <property type="match status" value="1"/>
</dbReference>
<dbReference type="GO" id="GO:0006777">
    <property type="term" value="P:Mo-molybdopterin cofactor biosynthetic process"/>
    <property type="evidence" value="ECO:0007669"/>
    <property type="project" value="InterPro"/>
</dbReference>
<keyword evidence="1" id="KW-0547">Nucleotide-binding</keyword>
<dbReference type="InterPro" id="IPR016155">
    <property type="entry name" value="Mopterin_synth/thiamin_S_b"/>
</dbReference>
<reference evidence="2 3" key="1">
    <citation type="submission" date="2020-10" db="EMBL/GenBank/DDBJ databases">
        <title>Plant Genome Project.</title>
        <authorList>
            <person name="Zhang R.-G."/>
        </authorList>
    </citation>
    <scope>NUCLEOTIDE SEQUENCE [LARGE SCALE GENOMIC DNA]</scope>
    <source>
        <strain evidence="2">FAFU-HL-1</strain>
        <tissue evidence="2">Leaf</tissue>
    </source>
</reference>
<name>A0A835JIW3_9ROSI</name>
<dbReference type="InterPro" id="IPR012675">
    <property type="entry name" value="Beta-grasp_dom_sf"/>
</dbReference>
<dbReference type="OrthoDB" id="5531344at2759"/>
<dbReference type="GO" id="GO:0000166">
    <property type="term" value="F:nucleotide binding"/>
    <property type="evidence" value="ECO:0007669"/>
    <property type="project" value="UniProtKB-KW"/>
</dbReference>
<accession>A0A835JIW3</accession>